<evidence type="ECO:0000313" key="4">
    <source>
        <dbReference type="EMBL" id="EMD87403.1"/>
    </source>
</evidence>
<dbReference type="InterPro" id="IPR051164">
    <property type="entry name" value="NmrA-like_oxidored"/>
</dbReference>
<dbReference type="AlphaFoldDB" id="M2UHE3"/>
<evidence type="ECO:0000256" key="2">
    <source>
        <dbReference type="ARBA" id="ARBA00022857"/>
    </source>
</evidence>
<evidence type="ECO:0000259" key="3">
    <source>
        <dbReference type="Pfam" id="PF05368"/>
    </source>
</evidence>
<protein>
    <recommendedName>
        <fullName evidence="3">NmrA-like domain-containing protein</fullName>
    </recommendedName>
</protein>
<gene>
    <name evidence="4" type="ORF">COCHEDRAFT_1184378</name>
</gene>
<sequence length="341" mass="37451">MSKLIVIIGITGNQGSSVAHTFLSSSSPTWRIRGLTRNPTSATSQHLSSLGIEMVQADLHDPSTLSAAFSGANLIFSATDFWTPFFTPSNGARAAERGVSIGQLAFELEAEQGRNIADAVAKVVGGLDDVGFVASTLCNARESSGGKYHELWHFDAKAQVFPGYVTEKYPELARKTSYLHTGYFYTSWRYMPNRWFAKLPDGSVQMQSPTSPDTLIPHLNPRTDVGPFVQAMLQLPPGSTVMAASEWCTWPDWIKTWGEVTGVKTSYKQVSVEDFDKEIPGGAGKEIGEMFEFSSTWGYNANQKDTLMTWDLEKMGVHVPTISLKDYCKKEDWVAAGILAP</sequence>
<dbReference type="Gene3D" id="3.90.25.10">
    <property type="entry name" value="UDP-galactose 4-epimerase, domain 1"/>
    <property type="match status" value="1"/>
</dbReference>
<dbReference type="HOGENOM" id="CLU_007383_8_6_1"/>
<dbReference type="Pfam" id="PF05368">
    <property type="entry name" value="NmrA"/>
    <property type="match status" value="1"/>
</dbReference>
<keyword evidence="2" id="KW-0521">NADP</keyword>
<dbReference type="InterPro" id="IPR036291">
    <property type="entry name" value="NAD(P)-bd_dom_sf"/>
</dbReference>
<evidence type="ECO:0000256" key="1">
    <source>
        <dbReference type="ARBA" id="ARBA00006328"/>
    </source>
</evidence>
<keyword evidence="5" id="KW-1185">Reference proteome</keyword>
<name>M2UHE3_COCH5</name>
<dbReference type="OrthoDB" id="3358371at2759"/>
<dbReference type="GO" id="GO:0005634">
    <property type="term" value="C:nucleus"/>
    <property type="evidence" value="ECO:0007669"/>
    <property type="project" value="TreeGrafter"/>
</dbReference>
<dbReference type="OMA" id="CRKYAYD"/>
<feature type="domain" description="NmrA-like" evidence="3">
    <location>
        <begin position="1"/>
        <end position="300"/>
    </location>
</feature>
<dbReference type="eggNOG" id="ENOG502RE6I">
    <property type="taxonomic scope" value="Eukaryota"/>
</dbReference>
<dbReference type="STRING" id="701091.M2UHE3"/>
<comment type="similarity">
    <text evidence="1">Belongs to the NmrA-type oxidoreductase family.</text>
</comment>
<reference evidence="5" key="2">
    <citation type="journal article" date="2013" name="PLoS Genet.">
        <title>Comparative genome structure, secondary metabolite, and effector coding capacity across Cochliobolus pathogens.</title>
        <authorList>
            <person name="Condon B.J."/>
            <person name="Leng Y."/>
            <person name="Wu D."/>
            <person name="Bushley K.E."/>
            <person name="Ohm R.A."/>
            <person name="Otillar R."/>
            <person name="Martin J."/>
            <person name="Schackwitz W."/>
            <person name="Grimwood J."/>
            <person name="MohdZainudin N."/>
            <person name="Xue C."/>
            <person name="Wang R."/>
            <person name="Manning V.A."/>
            <person name="Dhillon B."/>
            <person name="Tu Z.J."/>
            <person name="Steffenson B.J."/>
            <person name="Salamov A."/>
            <person name="Sun H."/>
            <person name="Lowry S."/>
            <person name="LaButti K."/>
            <person name="Han J."/>
            <person name="Copeland A."/>
            <person name="Lindquist E."/>
            <person name="Barry K."/>
            <person name="Schmutz J."/>
            <person name="Baker S.E."/>
            <person name="Ciuffetti L.M."/>
            <person name="Grigoriev I.V."/>
            <person name="Zhong S."/>
            <person name="Turgeon B.G."/>
        </authorList>
    </citation>
    <scope>NUCLEOTIDE SEQUENCE [LARGE SCALE GENOMIC DNA]</scope>
    <source>
        <strain evidence="5">C5 / ATCC 48332 / race O</strain>
    </source>
</reference>
<evidence type="ECO:0000313" key="5">
    <source>
        <dbReference type="Proteomes" id="UP000016936"/>
    </source>
</evidence>
<dbReference type="PANTHER" id="PTHR42748">
    <property type="entry name" value="NITROGEN METABOLITE REPRESSION PROTEIN NMRA FAMILY MEMBER"/>
    <property type="match status" value="1"/>
</dbReference>
<dbReference type="Proteomes" id="UP000016936">
    <property type="component" value="Unassembled WGS sequence"/>
</dbReference>
<dbReference type="SUPFAM" id="SSF51735">
    <property type="entry name" value="NAD(P)-binding Rossmann-fold domains"/>
    <property type="match status" value="1"/>
</dbReference>
<proteinExistence type="inferred from homology"/>
<dbReference type="InterPro" id="IPR008030">
    <property type="entry name" value="NmrA-like"/>
</dbReference>
<dbReference type="Gene3D" id="3.40.50.720">
    <property type="entry name" value="NAD(P)-binding Rossmann-like Domain"/>
    <property type="match status" value="1"/>
</dbReference>
<dbReference type="PANTHER" id="PTHR42748:SF26">
    <property type="entry name" value="NMRA-LIKE DOMAIN-CONTAINING PROTEIN"/>
    <property type="match status" value="1"/>
</dbReference>
<accession>M2UHE3</accession>
<reference evidence="4 5" key="1">
    <citation type="journal article" date="2012" name="PLoS Pathog.">
        <title>Diverse lifestyles and strategies of plant pathogenesis encoded in the genomes of eighteen Dothideomycetes fungi.</title>
        <authorList>
            <person name="Ohm R.A."/>
            <person name="Feau N."/>
            <person name="Henrissat B."/>
            <person name="Schoch C.L."/>
            <person name="Horwitz B.A."/>
            <person name="Barry K.W."/>
            <person name="Condon B.J."/>
            <person name="Copeland A.C."/>
            <person name="Dhillon B."/>
            <person name="Glaser F."/>
            <person name="Hesse C.N."/>
            <person name="Kosti I."/>
            <person name="LaButti K."/>
            <person name="Lindquist E.A."/>
            <person name="Lucas S."/>
            <person name="Salamov A.A."/>
            <person name="Bradshaw R.E."/>
            <person name="Ciuffetti L."/>
            <person name="Hamelin R.C."/>
            <person name="Kema G.H.J."/>
            <person name="Lawrence C."/>
            <person name="Scott J.A."/>
            <person name="Spatafora J.W."/>
            <person name="Turgeon B.G."/>
            <person name="de Wit P.J.G.M."/>
            <person name="Zhong S."/>
            <person name="Goodwin S.B."/>
            <person name="Grigoriev I.V."/>
        </authorList>
    </citation>
    <scope>NUCLEOTIDE SEQUENCE [LARGE SCALE GENOMIC DNA]</scope>
    <source>
        <strain evidence="5">C5 / ATCC 48332 / race O</strain>
    </source>
</reference>
<dbReference type="EMBL" id="KB445582">
    <property type="protein sequence ID" value="EMD87403.1"/>
    <property type="molecule type" value="Genomic_DNA"/>
</dbReference>
<organism evidence="4 5">
    <name type="scientific">Cochliobolus heterostrophus (strain C5 / ATCC 48332 / race O)</name>
    <name type="common">Southern corn leaf blight fungus</name>
    <name type="synonym">Bipolaris maydis</name>
    <dbReference type="NCBI Taxonomy" id="701091"/>
    <lineage>
        <taxon>Eukaryota</taxon>
        <taxon>Fungi</taxon>
        <taxon>Dikarya</taxon>
        <taxon>Ascomycota</taxon>
        <taxon>Pezizomycotina</taxon>
        <taxon>Dothideomycetes</taxon>
        <taxon>Pleosporomycetidae</taxon>
        <taxon>Pleosporales</taxon>
        <taxon>Pleosporineae</taxon>
        <taxon>Pleosporaceae</taxon>
        <taxon>Bipolaris</taxon>
    </lineage>
</organism>